<feature type="region of interest" description="Disordered" evidence="1">
    <location>
        <begin position="310"/>
        <end position="345"/>
    </location>
</feature>
<feature type="compositionally biased region" description="Polar residues" evidence="1">
    <location>
        <begin position="1412"/>
        <end position="1421"/>
    </location>
</feature>
<feature type="compositionally biased region" description="Polar residues" evidence="1">
    <location>
        <begin position="1358"/>
        <end position="1370"/>
    </location>
</feature>
<feature type="region of interest" description="Disordered" evidence="1">
    <location>
        <begin position="1286"/>
        <end position="1322"/>
    </location>
</feature>
<feature type="region of interest" description="Disordered" evidence="1">
    <location>
        <begin position="456"/>
        <end position="492"/>
    </location>
</feature>
<feature type="compositionally biased region" description="Low complexity" evidence="1">
    <location>
        <begin position="841"/>
        <end position="852"/>
    </location>
</feature>
<dbReference type="InterPro" id="IPR037746">
    <property type="entry name" value="Dok-7"/>
</dbReference>
<proteinExistence type="predicted"/>
<feature type="compositionally biased region" description="Polar residues" evidence="1">
    <location>
        <begin position="1291"/>
        <end position="1302"/>
    </location>
</feature>
<reference evidence="3 4" key="1">
    <citation type="submission" date="2020-06" db="EMBL/GenBank/DDBJ databases">
        <authorList>
            <person name="Li R."/>
            <person name="Bekaert M."/>
        </authorList>
    </citation>
    <scope>NUCLEOTIDE SEQUENCE [LARGE SCALE GENOMIC DNA]</scope>
    <source>
        <strain evidence="4">wild</strain>
    </source>
</reference>
<feature type="region of interest" description="Disordered" evidence="1">
    <location>
        <begin position="1472"/>
        <end position="1531"/>
    </location>
</feature>
<feature type="domain" description="IRS-type PTB" evidence="2">
    <location>
        <begin position="109"/>
        <end position="214"/>
    </location>
</feature>
<dbReference type="SMART" id="SM01244">
    <property type="entry name" value="IRS"/>
    <property type="match status" value="1"/>
</dbReference>
<feature type="compositionally biased region" description="Basic and acidic residues" evidence="1">
    <location>
        <begin position="1476"/>
        <end position="1506"/>
    </location>
</feature>
<feature type="compositionally biased region" description="Basic and acidic residues" evidence="1">
    <location>
        <begin position="716"/>
        <end position="731"/>
    </location>
</feature>
<protein>
    <recommendedName>
        <fullName evidence="2">IRS-type PTB domain-containing protein</fullName>
    </recommendedName>
</protein>
<evidence type="ECO:0000259" key="2">
    <source>
        <dbReference type="PROSITE" id="PS51064"/>
    </source>
</evidence>
<feature type="compositionally biased region" description="Low complexity" evidence="1">
    <location>
        <begin position="953"/>
        <end position="968"/>
    </location>
</feature>
<feature type="compositionally biased region" description="Polar residues" evidence="1">
    <location>
        <begin position="310"/>
        <end position="330"/>
    </location>
</feature>
<evidence type="ECO:0000313" key="3">
    <source>
        <dbReference type="EMBL" id="CAC5363074.1"/>
    </source>
</evidence>
<sequence>MADNMNLVVEGLVKFRDGKKWKPRWCVLKKPSPVADRLQVQLYKDIKDATKGNPPKQEFYVEGFYGLETVKFDKEPNVLCVVCQKQVTLFAFENREQVIQFEIKIRKALGEEDQFVVDIKKVPNNSKLQPDRVRLLIHGQKFCFTASIPPKVLCSWQITDLRRFGGVDGKFVFEGGSRCTKGSGLHCVASKQAEEIAEIVTLASQGKTASCRKANKRRSQCCDPFETGSRVFSDAFHKDFHSAFNDSQHKFMHDNRWPKRHSYYSDHSLHLRSIENLERERLMSLYDVPPSRIRKVEAFKCTKKNSFSSVENKSLEDTSPSSFGSGNTVISRKEEPLQSNGMPLDKNSEQNVSSLSMISCNSALSLAENFDENQMYLGCNTKVSASAPALCGYGAYISDPRRNLTGSVPNRIDEEIDKMADYTRRQDAWDRLQGEEVNLQRELSLLDEILEGCKVESRKNQQESKRREKNRPPPLPCRSTKPTKRPTNINLNPRNVLEYNDSCLSPNLASKLNKIHPCSKLSAPLPYVNLEKYDIGDIDKSHVYVPASVPPKDIGNWSAPCFRSGSFDNMNNKLANKENRNSISRRSSNSSDCLLNLHNTEDFKVPLRENIYANEIPFDNKDNIPPKLPPKGPKLKGKQNQEDIPPPLPIRRRISDAQYQNSLDFPPKQEHTELIREENYLMMGNFAKEPKLNTGKLQEELDCELMVKLPTRISKPKRDPPKPPQDEHSEDSSSCYIDMAGQFLPEPKKEPANQNLDIKPPQYFRSNSTSAITDRKVFPPNFNNSFSGTTEVSTKGLVREENYLLMSAFKTPPKCSSESSISSQNTEDMKNELILAKESSDSLSSSESQSSEARGQNTERKSSIIPFPNLINFQKHNVIKSVKTPEKQIPQRSASEKLHSEGGKSPGFLSRLIRRNSGNRKSMSQSQENLLASSSSESCLERVHNTRSQNKDAISISSGSSPSNSRRASQQDISVIERRRSSSFPNRSSFLDMLPQGSSEEKRTHHESQESFVSTVSMDDQMQLIVSEEMPCSLDADSCGNGSDKSKQYYMGPCQNNEEEKKRPEIRKKVSDFPSPKTSLKFNKNNVNNVYTVRHVKRTTYEYEKPENTSKTDDEKLIELLTRDKNKISTDDCDSLKLSVDCKQEQDASPVKIQKQSPAEEAAAIARLVTSLPPFIPPKMKTNPCSLSPVLESAPYTPSSRSNVTSNLTDTWRSSQSFKSFHSLSESMSSRHLPSHSEITSAMLKIVDNNQGKDLSVWVKKSSGSGKTESVEEQEEKFKAIVIEVDETQNNDDTMSLSSQESSLDEGTRSSPASTILRPRSGKEYKMIERIYTGTDSFTTSPVPTPTSPSGTSVFTFDNFSASPSQQSIYSHDKESLATSKGSRQDDNPPKVPGRGSPYRAYVNITPPPSPLKNSSTTLQSESERQLIYAEIDLTLPTKTSRKTRKPSMKSQRSLGNNVEYALIDMEATQAIQSAGREHARTREDSSSLRRVDRKASLSSFRDRKASTSSPSPTFRDRKYSSSSSDSGHGE</sequence>
<dbReference type="InterPro" id="IPR001849">
    <property type="entry name" value="PH_domain"/>
</dbReference>
<dbReference type="PANTHER" id="PTHR21636:SF2">
    <property type="entry name" value="PROTEIN DOK-7"/>
    <property type="match status" value="1"/>
</dbReference>
<feature type="region of interest" description="Disordered" evidence="1">
    <location>
        <begin position="710"/>
        <end position="733"/>
    </location>
</feature>
<feature type="region of interest" description="Disordered" evidence="1">
    <location>
        <begin position="882"/>
        <end position="1016"/>
    </location>
</feature>
<feature type="region of interest" description="Disordered" evidence="1">
    <location>
        <begin position="837"/>
        <end position="867"/>
    </location>
</feature>
<dbReference type="Gene3D" id="2.30.29.30">
    <property type="entry name" value="Pleckstrin-homology domain (PH domain)/Phosphotyrosine-binding domain (PTB)"/>
    <property type="match status" value="2"/>
</dbReference>
<feature type="compositionally biased region" description="Basic and acidic residues" evidence="1">
    <location>
        <begin position="999"/>
        <end position="1009"/>
    </location>
</feature>
<evidence type="ECO:0000313" key="4">
    <source>
        <dbReference type="Proteomes" id="UP000507470"/>
    </source>
</evidence>
<name>A0A6J8A795_MYTCO</name>
<feature type="region of interest" description="Disordered" evidence="1">
    <location>
        <begin position="1357"/>
        <end position="1422"/>
    </location>
</feature>
<evidence type="ECO:0000256" key="1">
    <source>
        <dbReference type="SAM" id="MobiDB-lite"/>
    </source>
</evidence>
<feature type="region of interest" description="Disordered" evidence="1">
    <location>
        <begin position="618"/>
        <end position="648"/>
    </location>
</feature>
<feature type="region of interest" description="Disordered" evidence="1">
    <location>
        <begin position="1050"/>
        <end position="1081"/>
    </location>
</feature>
<gene>
    <name evidence="3" type="ORF">MCOR_4633</name>
</gene>
<dbReference type="GO" id="GO:0007528">
    <property type="term" value="P:neuromuscular junction development"/>
    <property type="evidence" value="ECO:0007669"/>
    <property type="project" value="TreeGrafter"/>
</dbReference>
<dbReference type="Proteomes" id="UP000507470">
    <property type="component" value="Unassembled WGS sequence"/>
</dbReference>
<dbReference type="EMBL" id="CACVKT020000784">
    <property type="protein sequence ID" value="CAC5363074.1"/>
    <property type="molecule type" value="Genomic_DNA"/>
</dbReference>
<keyword evidence="4" id="KW-1185">Reference proteome</keyword>
<dbReference type="InterPro" id="IPR002404">
    <property type="entry name" value="IRS_PTB"/>
</dbReference>
<feature type="compositionally biased region" description="Basic and acidic residues" evidence="1">
    <location>
        <begin position="1058"/>
        <end position="1071"/>
    </location>
</feature>
<dbReference type="OrthoDB" id="6537982at2759"/>
<feature type="compositionally biased region" description="Low complexity" evidence="1">
    <location>
        <begin position="1521"/>
        <end position="1531"/>
    </location>
</feature>
<dbReference type="GO" id="GO:0019901">
    <property type="term" value="F:protein kinase binding"/>
    <property type="evidence" value="ECO:0007669"/>
    <property type="project" value="InterPro"/>
</dbReference>
<dbReference type="PANTHER" id="PTHR21636">
    <property type="entry name" value="PROTEIN DOK-7"/>
    <property type="match status" value="1"/>
</dbReference>
<dbReference type="SUPFAM" id="SSF50729">
    <property type="entry name" value="PH domain-like"/>
    <property type="match status" value="2"/>
</dbReference>
<dbReference type="PROSITE" id="PS51064">
    <property type="entry name" value="IRS_PTB"/>
    <property type="match status" value="1"/>
</dbReference>
<feature type="compositionally biased region" description="Low complexity" evidence="1">
    <location>
        <begin position="924"/>
        <end position="938"/>
    </location>
</feature>
<feature type="compositionally biased region" description="Basic and acidic residues" evidence="1">
    <location>
        <begin position="456"/>
        <end position="466"/>
    </location>
</feature>
<accession>A0A6J8A795</accession>
<dbReference type="SMART" id="SM00233">
    <property type="entry name" value="PH"/>
    <property type="match status" value="1"/>
</dbReference>
<dbReference type="Pfam" id="PF02174">
    <property type="entry name" value="IRS"/>
    <property type="match status" value="1"/>
</dbReference>
<dbReference type="InterPro" id="IPR011993">
    <property type="entry name" value="PH-like_dom_sf"/>
</dbReference>
<organism evidence="3 4">
    <name type="scientific">Mytilus coruscus</name>
    <name type="common">Sea mussel</name>
    <dbReference type="NCBI Taxonomy" id="42192"/>
    <lineage>
        <taxon>Eukaryota</taxon>
        <taxon>Metazoa</taxon>
        <taxon>Spiralia</taxon>
        <taxon>Lophotrochozoa</taxon>
        <taxon>Mollusca</taxon>
        <taxon>Bivalvia</taxon>
        <taxon>Autobranchia</taxon>
        <taxon>Pteriomorphia</taxon>
        <taxon>Mytilida</taxon>
        <taxon>Mytiloidea</taxon>
        <taxon>Mytilidae</taxon>
        <taxon>Mytilinae</taxon>
        <taxon>Mytilus</taxon>
    </lineage>
</organism>